<comment type="similarity">
    <text evidence="1 4">Belongs to the glycosyl hydrolase 3 family.</text>
</comment>
<gene>
    <name evidence="6" type="ORF">ISALK_08020</name>
</gene>
<dbReference type="InterPro" id="IPR036881">
    <property type="entry name" value="Glyco_hydro_3_C_sf"/>
</dbReference>
<keyword evidence="3" id="KW-0119">Carbohydrate metabolism</keyword>
<feature type="domain" description="Fibronectin type III-like" evidence="5">
    <location>
        <begin position="331"/>
        <end position="402"/>
    </location>
</feature>
<dbReference type="Gene3D" id="3.20.20.300">
    <property type="entry name" value="Glycoside hydrolase, family 3, N-terminal domain"/>
    <property type="match status" value="1"/>
</dbReference>
<dbReference type="AlphaFoldDB" id="A0AA43XLD4"/>
<dbReference type="InterPro" id="IPR050288">
    <property type="entry name" value="Cellulose_deg_GH3"/>
</dbReference>
<protein>
    <recommendedName>
        <fullName evidence="5">Fibronectin type III-like domain-containing protein</fullName>
    </recommendedName>
</protein>
<sequence>MNTKARFEEDKNFREKKHEELSYQAALEGIVLLKNEDILPVKPGKVALFGAGANRTIKGGSGSGEVNDRHSISIMEGLIDKGFEITSTDWIEDYEREYEEERKSYKERLQEYFKRRKFQEMLELPFRYPYGRRIEKRDLDEKDGKLCIYVISRQSGEGSDRRIQKNDFSISKQEHENIGICARFYSDILLVVNVGGAFDLRFTEQIPEIKGIVFFAQQGSQGGRALGDLITGEKNFSAKLSDTWYKRYEDVPFHNEYSYMRGNSMNAFYEEGIYVGYRYCDSYNINPQYPFGFGMSYTDFQWQLIEAKVYKTKLHLRCRVKNRGGVYPGKEILQFYVSCPQVHIKKEYQKLVAFHKTSELPPGKEEIFELTVDIRCFSSYHEKEGAFILDEGDYILRVGNSSRNTVAGVVLSLCQQAFISIHQNVCKTRSEVREIKPAEINYQEELKKLKDAPEFSRLQLNPKDISIDTFDYKTRDVSVGEEKKKIFDKLTVRELVELVVGAGMKATLLNQNQFNVPGAAGYTTSKLKSKGIPNGVFTDGPAGLRLSKRVTIHSRKKIKMVDAPMEFLEYIPNFIKDRIFGNPKKHPVAYQFATSFPVATALAQSWNEELIEKVGEAIGVEMQEYNIDFWLGPAMNIHRNPLCGRNFEYYSEDPYLTGKMAAAVIRGCQKHSGNKATIKHFCVNNQEENRNRVSSNINERALREIYLRGFEIAIKESKPKGVMTSYNRINGTYTANSYDLCTKILRNEWGFEGIVMTDWYATGKKFADPAQCIKAGNDLIMPGQKSDKKRILRSLKKKDLELKDLQHSAQIILREIMDIKR</sequence>
<dbReference type="InterPro" id="IPR002772">
    <property type="entry name" value="Glyco_hydro_3_C"/>
</dbReference>
<evidence type="ECO:0000256" key="1">
    <source>
        <dbReference type="ARBA" id="ARBA00005336"/>
    </source>
</evidence>
<dbReference type="InterPro" id="IPR036962">
    <property type="entry name" value="Glyco_hydro_3_N_sf"/>
</dbReference>
<keyword evidence="2 4" id="KW-0378">Hydrolase</keyword>
<organism evidence="6 7">
    <name type="scientific">Isachenkonia alkalipeptolytica</name>
    <dbReference type="NCBI Taxonomy" id="2565777"/>
    <lineage>
        <taxon>Bacteria</taxon>
        <taxon>Bacillati</taxon>
        <taxon>Bacillota</taxon>
        <taxon>Clostridia</taxon>
        <taxon>Eubacteriales</taxon>
        <taxon>Clostridiaceae</taxon>
        <taxon>Isachenkonia</taxon>
    </lineage>
</organism>
<comment type="caution">
    <text evidence="6">The sequence shown here is derived from an EMBL/GenBank/DDBJ whole genome shotgun (WGS) entry which is preliminary data.</text>
</comment>
<dbReference type="SUPFAM" id="SSF51445">
    <property type="entry name" value="(Trans)glycosidases"/>
    <property type="match status" value="1"/>
</dbReference>
<dbReference type="InterPro" id="IPR013783">
    <property type="entry name" value="Ig-like_fold"/>
</dbReference>
<dbReference type="InterPro" id="IPR001764">
    <property type="entry name" value="Glyco_hydro_3_N"/>
</dbReference>
<evidence type="ECO:0000313" key="7">
    <source>
        <dbReference type="Proteomes" id="UP000449710"/>
    </source>
</evidence>
<evidence type="ECO:0000256" key="4">
    <source>
        <dbReference type="RuleBase" id="RU361161"/>
    </source>
</evidence>
<dbReference type="PANTHER" id="PTHR42715:SF10">
    <property type="entry name" value="BETA-GLUCOSIDASE"/>
    <property type="match status" value="1"/>
</dbReference>
<dbReference type="PROSITE" id="PS00775">
    <property type="entry name" value="GLYCOSYL_HYDROL_F3"/>
    <property type="match status" value="1"/>
</dbReference>
<dbReference type="SMART" id="SM01217">
    <property type="entry name" value="Fn3_like"/>
    <property type="match status" value="1"/>
</dbReference>
<dbReference type="InterPro" id="IPR019800">
    <property type="entry name" value="Glyco_hydro_3_AS"/>
</dbReference>
<accession>A0AA43XLD4</accession>
<evidence type="ECO:0000259" key="5">
    <source>
        <dbReference type="SMART" id="SM01217"/>
    </source>
</evidence>
<dbReference type="GO" id="GO:0005975">
    <property type="term" value="P:carbohydrate metabolic process"/>
    <property type="evidence" value="ECO:0007669"/>
    <property type="project" value="InterPro"/>
</dbReference>
<reference evidence="6 7" key="1">
    <citation type="submission" date="2019-04" db="EMBL/GenBank/DDBJ databases">
        <title>Isachenkonia alkalipeptolytica gen. nov. sp. nov. a new anaerobic, alkiliphilic organothrophic bacterium capable to reduce synthesized ferrihydrite isolated from a soda lake.</title>
        <authorList>
            <person name="Toshchakov S.V."/>
            <person name="Zavarzina D.G."/>
            <person name="Zhilina T.N."/>
            <person name="Kostrikina N.A."/>
            <person name="Kublanov I.V."/>
        </authorList>
    </citation>
    <scope>NUCLEOTIDE SEQUENCE [LARGE SCALE GENOMIC DNA]</scope>
    <source>
        <strain evidence="6 7">Z-1701</strain>
    </source>
</reference>
<dbReference type="RefSeq" id="WP_160721043.1">
    <property type="nucleotide sequence ID" value="NZ_SUMG01000008.1"/>
</dbReference>
<keyword evidence="7" id="KW-1185">Reference proteome</keyword>
<evidence type="ECO:0000256" key="3">
    <source>
        <dbReference type="ARBA" id="ARBA00023277"/>
    </source>
</evidence>
<dbReference type="Pfam" id="PF00933">
    <property type="entry name" value="Glyco_hydro_3"/>
    <property type="match status" value="1"/>
</dbReference>
<dbReference type="SUPFAM" id="SSF52279">
    <property type="entry name" value="Beta-D-glucan exohydrolase, C-terminal domain"/>
    <property type="match status" value="1"/>
</dbReference>
<dbReference type="Gene3D" id="3.40.50.1700">
    <property type="entry name" value="Glycoside hydrolase family 3 C-terminal domain"/>
    <property type="match status" value="1"/>
</dbReference>
<dbReference type="Pfam" id="PF01915">
    <property type="entry name" value="Glyco_hydro_3_C"/>
    <property type="match status" value="1"/>
</dbReference>
<name>A0AA43XLD4_9CLOT</name>
<dbReference type="PRINTS" id="PR00133">
    <property type="entry name" value="GLHYDRLASE3"/>
</dbReference>
<dbReference type="PANTHER" id="PTHR42715">
    <property type="entry name" value="BETA-GLUCOSIDASE"/>
    <property type="match status" value="1"/>
</dbReference>
<dbReference type="GO" id="GO:0004553">
    <property type="term" value="F:hydrolase activity, hydrolyzing O-glycosyl compounds"/>
    <property type="evidence" value="ECO:0007669"/>
    <property type="project" value="InterPro"/>
</dbReference>
<dbReference type="EMBL" id="SUMG01000008">
    <property type="protein sequence ID" value="NBG88446.1"/>
    <property type="molecule type" value="Genomic_DNA"/>
</dbReference>
<evidence type="ECO:0000256" key="2">
    <source>
        <dbReference type="ARBA" id="ARBA00022801"/>
    </source>
</evidence>
<dbReference type="Gene3D" id="2.60.40.10">
    <property type="entry name" value="Immunoglobulins"/>
    <property type="match status" value="1"/>
</dbReference>
<dbReference type="Proteomes" id="UP000449710">
    <property type="component" value="Unassembled WGS sequence"/>
</dbReference>
<dbReference type="Pfam" id="PF14310">
    <property type="entry name" value="Fn3-like"/>
    <property type="match status" value="1"/>
</dbReference>
<dbReference type="InterPro" id="IPR026891">
    <property type="entry name" value="Fn3-like"/>
</dbReference>
<keyword evidence="4" id="KW-0326">Glycosidase</keyword>
<dbReference type="InterPro" id="IPR017853">
    <property type="entry name" value="GH"/>
</dbReference>
<evidence type="ECO:0000313" key="6">
    <source>
        <dbReference type="EMBL" id="NBG88446.1"/>
    </source>
</evidence>
<proteinExistence type="inferred from homology"/>